<keyword evidence="2 5" id="KW-0812">Transmembrane</keyword>
<accession>A0A968GEN0</accession>
<gene>
    <name evidence="7" type="ORF">HCT48_02820</name>
</gene>
<keyword evidence="8" id="KW-1185">Reference proteome</keyword>
<dbReference type="PANTHER" id="PTHR43826">
    <property type="entry name" value="GLUCOSE-6-PHOSPHATE EXCHANGER SLC37A4"/>
    <property type="match status" value="1"/>
</dbReference>
<feature type="transmembrane region" description="Helical" evidence="5">
    <location>
        <begin position="215"/>
        <end position="240"/>
    </location>
</feature>
<protein>
    <submittedName>
        <fullName evidence="7">MFS transporter</fullName>
    </submittedName>
</protein>
<keyword evidence="3 5" id="KW-1133">Transmembrane helix</keyword>
<dbReference type="InterPro" id="IPR051337">
    <property type="entry name" value="OPA_Antiporter"/>
</dbReference>
<dbReference type="InterPro" id="IPR011701">
    <property type="entry name" value="MFS"/>
</dbReference>
<evidence type="ECO:0000313" key="8">
    <source>
        <dbReference type="Proteomes" id="UP000778951"/>
    </source>
</evidence>
<feature type="transmembrane region" description="Helical" evidence="5">
    <location>
        <begin position="341"/>
        <end position="361"/>
    </location>
</feature>
<evidence type="ECO:0000256" key="5">
    <source>
        <dbReference type="SAM" id="Phobius"/>
    </source>
</evidence>
<dbReference type="AlphaFoldDB" id="A0A968GEN0"/>
<dbReference type="InterPro" id="IPR020846">
    <property type="entry name" value="MFS_dom"/>
</dbReference>
<name>A0A968GEN0_9SPIO</name>
<feature type="transmembrane region" description="Helical" evidence="5">
    <location>
        <begin position="48"/>
        <end position="67"/>
    </location>
</feature>
<dbReference type="GO" id="GO:0061513">
    <property type="term" value="F:glucose 6-phosphate:phosphate antiporter activity"/>
    <property type="evidence" value="ECO:0007669"/>
    <property type="project" value="TreeGrafter"/>
</dbReference>
<dbReference type="CDD" id="cd06174">
    <property type="entry name" value="MFS"/>
    <property type="match status" value="1"/>
</dbReference>
<sequence length="416" mass="46083">MSNKKSYFELLLLVLAAGAIYPLIYLRTNFQEPLLSALNMSMEELSQIYSFLGMMFIVGYVPSGWLADRFPAKWLILFSLVATGLLGIWLATLPGYTIVRIIFIGFGFSAVFTFWSALMKAVKMLTTPQTEGKFFGILDGGRGLVEALLATLAVAIFVFISNKSANNSQAMQAVILMYSIMLFILSVAIFFFLTNTSPTTERSTEHKTKKDSPMLLMKTILSIKEVWLISAIIFTGYTLFWTVYYFSGFLVSNQGVTPEIAGFILVIVMWMRPIGGIIGGMIADKIGKSTLLLISMIISIIGLLLIALLPLANALIFAIIILVGLANYTIRGVYWSLLQFLNIPATLLGMAIGLISFLGYLPDILLPGISSYIYGQFSSDKANIIYFIISATVGIIGLLFVLYFKQNIENKWSKKE</sequence>
<evidence type="ECO:0000256" key="2">
    <source>
        <dbReference type="ARBA" id="ARBA00022692"/>
    </source>
</evidence>
<evidence type="ECO:0000313" key="7">
    <source>
        <dbReference type="EMBL" id="NIZ69144.1"/>
    </source>
</evidence>
<feature type="transmembrane region" description="Helical" evidence="5">
    <location>
        <begin position="7"/>
        <end position="28"/>
    </location>
</feature>
<dbReference type="SUPFAM" id="SSF103473">
    <property type="entry name" value="MFS general substrate transporter"/>
    <property type="match status" value="1"/>
</dbReference>
<feature type="transmembrane region" description="Helical" evidence="5">
    <location>
        <begin position="173"/>
        <end position="194"/>
    </location>
</feature>
<feature type="transmembrane region" description="Helical" evidence="5">
    <location>
        <begin position="260"/>
        <end position="283"/>
    </location>
</feature>
<dbReference type="InterPro" id="IPR036259">
    <property type="entry name" value="MFS_trans_sf"/>
</dbReference>
<dbReference type="RefSeq" id="WP_167695245.1">
    <property type="nucleotide sequence ID" value="NZ_CP118181.1"/>
</dbReference>
<dbReference type="Gene3D" id="1.20.1250.20">
    <property type="entry name" value="MFS general substrate transporter like domains"/>
    <property type="match status" value="2"/>
</dbReference>
<feature type="domain" description="Major facilitator superfamily (MFS) profile" evidence="6">
    <location>
        <begin position="6"/>
        <end position="409"/>
    </location>
</feature>
<evidence type="ECO:0000256" key="3">
    <source>
        <dbReference type="ARBA" id="ARBA00022989"/>
    </source>
</evidence>
<evidence type="ECO:0000259" key="6">
    <source>
        <dbReference type="PROSITE" id="PS50850"/>
    </source>
</evidence>
<comment type="caution">
    <text evidence="7">The sequence shown here is derived from an EMBL/GenBank/DDBJ whole genome shotgun (WGS) entry which is preliminary data.</text>
</comment>
<keyword evidence="4 5" id="KW-0472">Membrane</keyword>
<feature type="transmembrane region" description="Helical" evidence="5">
    <location>
        <begin position="98"/>
        <end position="122"/>
    </location>
</feature>
<organism evidence="7 8">
    <name type="scientific">Entomospira culicis</name>
    <dbReference type="NCBI Taxonomy" id="2719989"/>
    <lineage>
        <taxon>Bacteria</taxon>
        <taxon>Pseudomonadati</taxon>
        <taxon>Spirochaetota</taxon>
        <taxon>Spirochaetia</taxon>
        <taxon>Spirochaetales</taxon>
        <taxon>Spirochaetaceae</taxon>
        <taxon>Entomospira</taxon>
    </lineage>
</organism>
<evidence type="ECO:0000256" key="4">
    <source>
        <dbReference type="ARBA" id="ARBA00023136"/>
    </source>
</evidence>
<feature type="transmembrane region" description="Helical" evidence="5">
    <location>
        <begin position="143"/>
        <end position="161"/>
    </location>
</feature>
<reference evidence="7" key="1">
    <citation type="submission" date="2020-03" db="EMBL/GenBank/DDBJ databases">
        <title>Spirochaetal bacteria isolated from arthropods constitute a novel genus Entomospira genus novum within the order Spirochaetales.</title>
        <authorList>
            <person name="Grana-Miraglia L."/>
            <person name="Sikutova S."/>
            <person name="Fingerle V."/>
            <person name="Sing A."/>
            <person name="Castillo-Ramirez S."/>
            <person name="Margos G."/>
            <person name="Rudolf I."/>
        </authorList>
    </citation>
    <scope>NUCLEOTIDE SEQUENCE</scope>
    <source>
        <strain evidence="7">BR149</strain>
    </source>
</reference>
<comment type="subcellular location">
    <subcellularLocation>
        <location evidence="1">Endomembrane system</location>
        <topology evidence="1">Multi-pass membrane protein</topology>
    </subcellularLocation>
</comment>
<dbReference type="EMBL" id="JAATLM010000001">
    <property type="protein sequence ID" value="NIZ69144.1"/>
    <property type="molecule type" value="Genomic_DNA"/>
</dbReference>
<proteinExistence type="predicted"/>
<dbReference type="PANTHER" id="PTHR43826:SF3">
    <property type="entry name" value="GLUCOSE-6-PHOSPHATE EXCHANGER SLC37A4"/>
    <property type="match status" value="1"/>
</dbReference>
<feature type="transmembrane region" description="Helical" evidence="5">
    <location>
        <begin position="290"/>
        <end position="309"/>
    </location>
</feature>
<feature type="transmembrane region" description="Helical" evidence="5">
    <location>
        <begin position="384"/>
        <end position="404"/>
    </location>
</feature>
<dbReference type="GO" id="GO:0035435">
    <property type="term" value="P:phosphate ion transmembrane transport"/>
    <property type="evidence" value="ECO:0007669"/>
    <property type="project" value="TreeGrafter"/>
</dbReference>
<feature type="transmembrane region" description="Helical" evidence="5">
    <location>
        <begin position="74"/>
        <end position="92"/>
    </location>
</feature>
<dbReference type="PROSITE" id="PS50850">
    <property type="entry name" value="MFS"/>
    <property type="match status" value="1"/>
</dbReference>
<feature type="transmembrane region" description="Helical" evidence="5">
    <location>
        <begin position="315"/>
        <end position="334"/>
    </location>
</feature>
<evidence type="ECO:0000256" key="1">
    <source>
        <dbReference type="ARBA" id="ARBA00004127"/>
    </source>
</evidence>
<dbReference type="GO" id="GO:0016020">
    <property type="term" value="C:membrane"/>
    <property type="evidence" value="ECO:0007669"/>
    <property type="project" value="UniProtKB-ARBA"/>
</dbReference>
<dbReference type="Pfam" id="PF07690">
    <property type="entry name" value="MFS_1"/>
    <property type="match status" value="1"/>
</dbReference>
<dbReference type="GO" id="GO:0012505">
    <property type="term" value="C:endomembrane system"/>
    <property type="evidence" value="ECO:0007669"/>
    <property type="project" value="UniProtKB-SubCell"/>
</dbReference>
<dbReference type="Proteomes" id="UP000778951">
    <property type="component" value="Unassembled WGS sequence"/>
</dbReference>